<evidence type="ECO:0000259" key="9">
    <source>
        <dbReference type="Pfam" id="PF02770"/>
    </source>
</evidence>
<protein>
    <submittedName>
        <fullName evidence="12">Acyl-CoA dehydrogenase domain protein</fullName>
    </submittedName>
</protein>
<dbReference type="InterPro" id="IPR036250">
    <property type="entry name" value="AcylCo_DH-like_C"/>
</dbReference>
<dbReference type="PANTHER" id="PTHR43884:SF12">
    <property type="entry name" value="ISOVALERYL-COA DEHYDROGENASE, MITOCHONDRIAL-RELATED"/>
    <property type="match status" value="1"/>
</dbReference>
<feature type="domain" description="Acyl-CoA dehydrogenase/oxidase C-terminal" evidence="8">
    <location>
        <begin position="254"/>
        <end position="417"/>
    </location>
</feature>
<dbReference type="Gene3D" id="2.40.110.10">
    <property type="entry name" value="Butyryl-CoA Dehydrogenase, subunit A, domain 2"/>
    <property type="match status" value="1"/>
</dbReference>
<dbReference type="SUPFAM" id="SSF56645">
    <property type="entry name" value="Acyl-CoA dehydrogenase NM domain-like"/>
    <property type="match status" value="1"/>
</dbReference>
<dbReference type="InterPro" id="IPR009075">
    <property type="entry name" value="AcylCo_DH/oxidase_C"/>
</dbReference>
<dbReference type="InterPro" id="IPR049426">
    <property type="entry name" value="Acyl-CoA-dh-like_C"/>
</dbReference>
<dbReference type="PROSITE" id="PS00072">
    <property type="entry name" value="ACYL_COA_DH_1"/>
    <property type="match status" value="1"/>
</dbReference>
<dbReference type="Pfam" id="PF00441">
    <property type="entry name" value="Acyl-CoA_dh_1"/>
    <property type="match status" value="1"/>
</dbReference>
<sequence>MNMSNKTKQMIKGGSFLIEEGDASRVYTPEDYTSEQKMIAKTTDEFVENEVLPQVEYLEKHEFDRSVKLLKQAGELGLLGADVPEEYGGLGLDKITSALIAEKMSRAGGFSITHGAHVGIGSLPIVLFGTEEQKQAYLPALAVGEKIAAYALTEPGSGSDALGARTTARLNAEGTHYVLNGEKQWITNAGFADVFVVYAKIDGDKFSAFIVEREFPGVSVGPEEKKMGIKSSSTRTLILEDALVPKENVLGEIGKGHVIAFNILNIGRYKLGVGAVGAGKRALEITSQYVNQRQQFKTPIARFSLTQEKLATMASKLYATESSVYRTVGLFEDHMGQLSEEQQKDGKQIAASIAEYAIECSLNKVFATESLDYIVDEGVQLHGGYGFMSEYEIERLYRDSRINRIFEGTNEINRLLVPGTYLRKALKGELPLLQKAQTLQEELMMLMPQEVGNEPLDQEKMLVQNGKKIALLLLGLAAQKYGKELEKEQEILVNISDMISNVYAMESTVLRTEKAISKTGVDQNSLKVKYTQVFCQEAFNRIEADAKETLIGVEQGDTLRVMLSSLRKLTRYTPINVISVKREIAKTLLEVEKFTV</sequence>
<evidence type="ECO:0000256" key="4">
    <source>
        <dbReference type="ARBA" id="ARBA00022827"/>
    </source>
</evidence>
<keyword evidence="4 7" id="KW-0274">FAD</keyword>
<dbReference type="Gene3D" id="1.20.140.10">
    <property type="entry name" value="Butyryl-CoA Dehydrogenase, subunit A, domain 3"/>
    <property type="match status" value="2"/>
</dbReference>
<dbReference type="FunFam" id="1.20.140.10:FF:000019">
    <property type="entry name" value="Acyl-CoA dehydrogenase"/>
    <property type="match status" value="1"/>
</dbReference>
<dbReference type="InterPro" id="IPR046373">
    <property type="entry name" value="Acyl-CoA_Oxase/DH_mid-dom_sf"/>
</dbReference>
<dbReference type="KEGG" id="bmh:BMWSH_0269"/>
<dbReference type="InterPro" id="IPR037069">
    <property type="entry name" value="AcylCoA_DH/ox_N_sf"/>
</dbReference>
<dbReference type="SUPFAM" id="SSF47203">
    <property type="entry name" value="Acyl-CoA dehydrogenase C-terminal domain-like"/>
    <property type="match status" value="1"/>
</dbReference>
<dbReference type="AlphaFoldDB" id="A0A8D4BKY1"/>
<feature type="domain" description="Acyl-CoA dehydrogenase/oxidase N-terminal" evidence="10">
    <location>
        <begin position="33"/>
        <end position="145"/>
    </location>
</feature>
<keyword evidence="5 7" id="KW-0560">Oxidoreductase</keyword>
<dbReference type="PROSITE" id="PS00073">
    <property type="entry name" value="ACYL_COA_DH_2"/>
    <property type="match status" value="1"/>
</dbReference>
<evidence type="ECO:0000313" key="12">
    <source>
        <dbReference type="EMBL" id="AEN87153.1"/>
    </source>
</evidence>
<dbReference type="FunFam" id="1.10.540.10:FF:000001">
    <property type="entry name" value="Very long-chain-specific acyl-CoA dehydrogenase, mitochondrial"/>
    <property type="match status" value="1"/>
</dbReference>
<dbReference type="Proteomes" id="UP000001283">
    <property type="component" value="Chromosome"/>
</dbReference>
<dbReference type="Pfam" id="PF02771">
    <property type="entry name" value="Acyl-CoA_dh_N"/>
    <property type="match status" value="1"/>
</dbReference>
<evidence type="ECO:0000256" key="5">
    <source>
        <dbReference type="ARBA" id="ARBA00023002"/>
    </source>
</evidence>
<name>A0A8D4BKY1_PRIMW</name>
<comment type="similarity">
    <text evidence="2 7">Belongs to the acyl-CoA dehydrogenase family.</text>
</comment>
<dbReference type="FunFam" id="2.40.110.10:FF:000017">
    <property type="entry name" value="Acyl-CoA dehydrogenase"/>
    <property type="match status" value="1"/>
</dbReference>
<comment type="cofactor">
    <cofactor evidence="1 7">
        <name>FAD</name>
        <dbReference type="ChEBI" id="CHEBI:57692"/>
    </cofactor>
</comment>
<dbReference type="Pfam" id="PF02770">
    <property type="entry name" value="Acyl-CoA_dh_M"/>
    <property type="match status" value="1"/>
</dbReference>
<reference evidence="12 13" key="1">
    <citation type="journal article" date="2011" name="J. Bacteriol.">
        <title>Complete genome sequence of the industrial strain Bacillus megaterium WSH-002.</title>
        <authorList>
            <person name="Liu L."/>
            <person name="Li Y."/>
            <person name="Zhang J."/>
            <person name="Zou W."/>
            <person name="Zhou Z."/>
            <person name="Liu J."/>
            <person name="Li X."/>
            <person name="Wang L."/>
            <person name="Chen J."/>
        </authorList>
    </citation>
    <scope>NUCLEOTIDE SEQUENCE [LARGE SCALE GENOMIC DNA]</scope>
    <source>
        <strain evidence="12 13">WSH-002</strain>
    </source>
</reference>
<accession>A0A8D4BKY1</accession>
<evidence type="ECO:0000256" key="3">
    <source>
        <dbReference type="ARBA" id="ARBA00022630"/>
    </source>
</evidence>
<dbReference type="InterPro" id="IPR009100">
    <property type="entry name" value="AcylCoA_DH/oxidase_NM_dom_sf"/>
</dbReference>
<organism evidence="12 13">
    <name type="scientific">Priestia megaterium (strain WSH-002)</name>
    <name type="common">Bacillus megaterium</name>
    <dbReference type="NCBI Taxonomy" id="1006007"/>
    <lineage>
        <taxon>Bacteria</taxon>
        <taxon>Bacillati</taxon>
        <taxon>Bacillota</taxon>
        <taxon>Bacilli</taxon>
        <taxon>Bacillales</taxon>
        <taxon>Bacillaceae</taxon>
        <taxon>Priestia</taxon>
    </lineage>
</organism>
<keyword evidence="3 7" id="KW-0285">Flavoprotein</keyword>
<evidence type="ECO:0000256" key="1">
    <source>
        <dbReference type="ARBA" id="ARBA00001974"/>
    </source>
</evidence>
<feature type="domain" description="Acyl-CoA oxidase/dehydrogenase middle" evidence="9">
    <location>
        <begin position="149"/>
        <end position="241"/>
    </location>
</feature>
<gene>
    <name evidence="12" type="ORF">BMWSH_0269</name>
</gene>
<dbReference type="Gene3D" id="1.10.540.10">
    <property type="entry name" value="Acyl-CoA dehydrogenase/oxidase, N-terminal domain"/>
    <property type="match status" value="1"/>
</dbReference>
<dbReference type="GO" id="GO:0050660">
    <property type="term" value="F:flavin adenine dinucleotide binding"/>
    <property type="evidence" value="ECO:0007669"/>
    <property type="project" value="InterPro"/>
</dbReference>
<proteinExistence type="inferred from homology"/>
<dbReference type="Pfam" id="PF21263">
    <property type="entry name" value="Acyl-CoA-dh_C"/>
    <property type="match status" value="1"/>
</dbReference>
<evidence type="ECO:0000256" key="6">
    <source>
        <dbReference type="ARBA" id="ARBA00052546"/>
    </source>
</evidence>
<dbReference type="EMBL" id="CP003017">
    <property type="protein sequence ID" value="AEN87153.1"/>
    <property type="molecule type" value="Genomic_DNA"/>
</dbReference>
<evidence type="ECO:0000256" key="2">
    <source>
        <dbReference type="ARBA" id="ARBA00009347"/>
    </source>
</evidence>
<feature type="domain" description="Acyl-CoA dehydrogenase-like C-terminal" evidence="11">
    <location>
        <begin position="466"/>
        <end position="568"/>
    </location>
</feature>
<dbReference type="InterPro" id="IPR006089">
    <property type="entry name" value="Acyl-CoA_DH_CS"/>
</dbReference>
<dbReference type="PANTHER" id="PTHR43884">
    <property type="entry name" value="ACYL-COA DEHYDROGENASE"/>
    <property type="match status" value="1"/>
</dbReference>
<dbReference type="InterPro" id="IPR013786">
    <property type="entry name" value="AcylCoA_DH/ox_N"/>
</dbReference>
<dbReference type="GO" id="GO:0003995">
    <property type="term" value="F:acyl-CoA dehydrogenase activity"/>
    <property type="evidence" value="ECO:0007669"/>
    <property type="project" value="InterPro"/>
</dbReference>
<comment type="catalytic activity">
    <reaction evidence="6">
        <text>a 2,3-saturated acyl-CoA + A = a 2,3-dehydroacyl-CoA + AH2</text>
        <dbReference type="Rhea" id="RHEA:48608"/>
        <dbReference type="ChEBI" id="CHEBI:13193"/>
        <dbReference type="ChEBI" id="CHEBI:17499"/>
        <dbReference type="ChEBI" id="CHEBI:60015"/>
        <dbReference type="ChEBI" id="CHEBI:65111"/>
    </reaction>
</comment>
<evidence type="ECO:0000259" key="8">
    <source>
        <dbReference type="Pfam" id="PF00441"/>
    </source>
</evidence>
<evidence type="ECO:0000313" key="13">
    <source>
        <dbReference type="Proteomes" id="UP000001283"/>
    </source>
</evidence>
<dbReference type="InterPro" id="IPR006091">
    <property type="entry name" value="Acyl-CoA_Oxase/DH_mid-dom"/>
</dbReference>
<evidence type="ECO:0000259" key="10">
    <source>
        <dbReference type="Pfam" id="PF02771"/>
    </source>
</evidence>
<evidence type="ECO:0000256" key="7">
    <source>
        <dbReference type="RuleBase" id="RU362125"/>
    </source>
</evidence>
<evidence type="ECO:0000259" key="11">
    <source>
        <dbReference type="Pfam" id="PF21263"/>
    </source>
</evidence>